<protein>
    <recommendedName>
        <fullName evidence="4">HTH araC/xylS-type domain-containing protein</fullName>
    </recommendedName>
</protein>
<dbReference type="PRINTS" id="PR00032">
    <property type="entry name" value="HTHARAC"/>
</dbReference>
<dbReference type="PROSITE" id="PS00041">
    <property type="entry name" value="HTH_ARAC_FAMILY_1"/>
    <property type="match status" value="1"/>
</dbReference>
<dbReference type="Pfam" id="PF02311">
    <property type="entry name" value="AraC_binding"/>
    <property type="match status" value="1"/>
</dbReference>
<dbReference type="InterPro" id="IPR037923">
    <property type="entry name" value="HTH-like"/>
</dbReference>
<reference evidence="5 6" key="1">
    <citation type="submission" date="2017-01" db="EMBL/GenBank/DDBJ databases">
        <title>Genome analysis of Paenibacillus selenitrireducens ES3-24.</title>
        <authorList>
            <person name="Xu D."/>
            <person name="Yao R."/>
            <person name="Zheng S."/>
        </authorList>
    </citation>
    <scope>NUCLEOTIDE SEQUENCE [LARGE SCALE GENOMIC DNA]</scope>
    <source>
        <strain evidence="5 6">ES3-24</strain>
    </source>
</reference>
<keyword evidence="1" id="KW-0805">Transcription regulation</keyword>
<name>A0A1T2XL43_9BACL</name>
<keyword evidence="3" id="KW-0804">Transcription</keyword>
<keyword evidence="2" id="KW-0238">DNA-binding</keyword>
<keyword evidence="6" id="KW-1185">Reference proteome</keyword>
<evidence type="ECO:0000313" key="5">
    <source>
        <dbReference type="EMBL" id="OPA80589.1"/>
    </source>
</evidence>
<dbReference type="PROSITE" id="PS01124">
    <property type="entry name" value="HTH_ARAC_FAMILY_2"/>
    <property type="match status" value="1"/>
</dbReference>
<dbReference type="InterPro" id="IPR018062">
    <property type="entry name" value="HTH_AraC-typ_CS"/>
</dbReference>
<dbReference type="InterPro" id="IPR020449">
    <property type="entry name" value="Tscrpt_reg_AraC-type_HTH"/>
</dbReference>
<evidence type="ECO:0000256" key="1">
    <source>
        <dbReference type="ARBA" id="ARBA00023015"/>
    </source>
</evidence>
<feature type="domain" description="HTH araC/xylS-type" evidence="4">
    <location>
        <begin position="198"/>
        <end position="296"/>
    </location>
</feature>
<dbReference type="SMART" id="SM00342">
    <property type="entry name" value="HTH_ARAC"/>
    <property type="match status" value="1"/>
</dbReference>
<dbReference type="AlphaFoldDB" id="A0A1T2XL43"/>
<dbReference type="Gene3D" id="1.10.10.60">
    <property type="entry name" value="Homeodomain-like"/>
    <property type="match status" value="2"/>
</dbReference>
<dbReference type="OrthoDB" id="9809338at2"/>
<dbReference type="RefSeq" id="WP_078497932.1">
    <property type="nucleotide sequence ID" value="NZ_MSZX01000002.1"/>
</dbReference>
<evidence type="ECO:0000259" key="4">
    <source>
        <dbReference type="PROSITE" id="PS01124"/>
    </source>
</evidence>
<gene>
    <name evidence="5" type="ORF">BVG16_07675</name>
</gene>
<dbReference type="Proteomes" id="UP000190188">
    <property type="component" value="Unassembled WGS sequence"/>
</dbReference>
<dbReference type="STRING" id="1324314.BVG16_07675"/>
<dbReference type="GO" id="GO:0043565">
    <property type="term" value="F:sequence-specific DNA binding"/>
    <property type="evidence" value="ECO:0007669"/>
    <property type="project" value="InterPro"/>
</dbReference>
<evidence type="ECO:0000256" key="3">
    <source>
        <dbReference type="ARBA" id="ARBA00023163"/>
    </source>
</evidence>
<comment type="caution">
    <text evidence="5">The sequence shown here is derived from an EMBL/GenBank/DDBJ whole genome shotgun (WGS) entry which is preliminary data.</text>
</comment>
<dbReference type="PANTHER" id="PTHR43280:SF28">
    <property type="entry name" value="HTH-TYPE TRANSCRIPTIONAL ACTIVATOR RHAS"/>
    <property type="match status" value="1"/>
</dbReference>
<dbReference type="GO" id="GO:0003700">
    <property type="term" value="F:DNA-binding transcription factor activity"/>
    <property type="evidence" value="ECO:0007669"/>
    <property type="project" value="InterPro"/>
</dbReference>
<dbReference type="InterPro" id="IPR003313">
    <property type="entry name" value="AraC-bd"/>
</dbReference>
<evidence type="ECO:0000256" key="2">
    <source>
        <dbReference type="ARBA" id="ARBA00023125"/>
    </source>
</evidence>
<proteinExistence type="predicted"/>
<dbReference type="InterPro" id="IPR009057">
    <property type="entry name" value="Homeodomain-like_sf"/>
</dbReference>
<dbReference type="SUPFAM" id="SSF51215">
    <property type="entry name" value="Regulatory protein AraC"/>
    <property type="match status" value="1"/>
</dbReference>
<dbReference type="Pfam" id="PF12833">
    <property type="entry name" value="HTH_18"/>
    <property type="match status" value="1"/>
</dbReference>
<organism evidence="5 6">
    <name type="scientific">Paenibacillus selenitireducens</name>
    <dbReference type="NCBI Taxonomy" id="1324314"/>
    <lineage>
        <taxon>Bacteria</taxon>
        <taxon>Bacillati</taxon>
        <taxon>Bacillota</taxon>
        <taxon>Bacilli</taxon>
        <taxon>Bacillales</taxon>
        <taxon>Paenibacillaceae</taxon>
        <taxon>Paenibacillus</taxon>
    </lineage>
</organism>
<evidence type="ECO:0000313" key="6">
    <source>
        <dbReference type="Proteomes" id="UP000190188"/>
    </source>
</evidence>
<dbReference type="SUPFAM" id="SSF46689">
    <property type="entry name" value="Homeodomain-like"/>
    <property type="match status" value="2"/>
</dbReference>
<sequence>MGTIFVVNPYHMSINFTKYPYVYAFQRKTDDRNFNIFHTHQGMEFLYIYQGNVNLTLEQTVTCVGPRTLIFFQPYQLHGVHMEVGTPRHCPYVRTALHFEPTLFERYFQSFPELFRFFQYLWKSRLPVQIFPDIHEHSPIISLFEGLQETLGTPNKNERLEEVGIFLVSFLQQLKTNFLQRSQPYEENKKMKQSIHAENIIHWLERHYDQRFELNKLADDLHLTPQHISSIFKKTTGSTITEYLTVRRLQEACLLLKSTSLSIEEIATEIGFTNISYFCQLFKRKVGMSPLQYRLSAKFM</sequence>
<dbReference type="EMBL" id="MSZX01000002">
    <property type="protein sequence ID" value="OPA80589.1"/>
    <property type="molecule type" value="Genomic_DNA"/>
</dbReference>
<dbReference type="InterPro" id="IPR018060">
    <property type="entry name" value="HTH_AraC"/>
</dbReference>
<dbReference type="PANTHER" id="PTHR43280">
    <property type="entry name" value="ARAC-FAMILY TRANSCRIPTIONAL REGULATOR"/>
    <property type="match status" value="1"/>
</dbReference>
<accession>A0A1T2XL43</accession>